<reference evidence="1" key="1">
    <citation type="submission" date="2022-02" db="EMBL/GenBank/DDBJ databases">
        <title>Plant Genome Project.</title>
        <authorList>
            <person name="Zhang R.-G."/>
        </authorList>
    </citation>
    <scope>NUCLEOTIDE SEQUENCE</scope>
    <source>
        <strain evidence="1">AT1</strain>
    </source>
</reference>
<evidence type="ECO:0000313" key="2">
    <source>
        <dbReference type="Proteomes" id="UP001062846"/>
    </source>
</evidence>
<organism evidence="1 2">
    <name type="scientific">Rhododendron molle</name>
    <name type="common">Chinese azalea</name>
    <name type="synonym">Azalea mollis</name>
    <dbReference type="NCBI Taxonomy" id="49168"/>
    <lineage>
        <taxon>Eukaryota</taxon>
        <taxon>Viridiplantae</taxon>
        <taxon>Streptophyta</taxon>
        <taxon>Embryophyta</taxon>
        <taxon>Tracheophyta</taxon>
        <taxon>Spermatophyta</taxon>
        <taxon>Magnoliopsida</taxon>
        <taxon>eudicotyledons</taxon>
        <taxon>Gunneridae</taxon>
        <taxon>Pentapetalae</taxon>
        <taxon>asterids</taxon>
        <taxon>Ericales</taxon>
        <taxon>Ericaceae</taxon>
        <taxon>Ericoideae</taxon>
        <taxon>Rhodoreae</taxon>
        <taxon>Rhododendron</taxon>
    </lineage>
</organism>
<dbReference type="Proteomes" id="UP001062846">
    <property type="component" value="Chromosome 10"/>
</dbReference>
<proteinExistence type="predicted"/>
<gene>
    <name evidence="1" type="ORF">RHMOL_Rhmol10G0070300</name>
</gene>
<evidence type="ECO:0000313" key="1">
    <source>
        <dbReference type="EMBL" id="KAI8534198.1"/>
    </source>
</evidence>
<dbReference type="EMBL" id="CM046397">
    <property type="protein sequence ID" value="KAI8534198.1"/>
    <property type="molecule type" value="Genomic_DNA"/>
</dbReference>
<accession>A0ACC0LZH3</accession>
<name>A0ACC0LZH3_RHOML</name>
<keyword evidence="2" id="KW-1185">Reference proteome</keyword>
<protein>
    <submittedName>
        <fullName evidence="1">Uncharacterized protein</fullName>
    </submittedName>
</protein>
<comment type="caution">
    <text evidence="1">The sequence shown here is derived from an EMBL/GenBank/DDBJ whole genome shotgun (WGS) entry which is preliminary data.</text>
</comment>
<sequence>MYLLPDQTSVHDLDLSFTRPHLIKDFAYRGSCNGLMCLSENSNIVICNPATRECRLPPQPPYHTWDIKFVGFAFDSKTNDYIVIRFASMRQTTCVDHKIHIYSISADSWKEITTTVPCSFTATYRYFQPCTFLDGAFYWLSYDFSTCVRLIDAFNTVEGLFERRSMPAGLSFEGQIDLCLLNDYPALIQQNYDNQRGETRFEVWLMDKYGV</sequence>